<gene>
    <name evidence="3" type="primary">LOC106073385</name>
</gene>
<feature type="region of interest" description="Disordered" evidence="1">
    <location>
        <begin position="1356"/>
        <end position="1391"/>
    </location>
</feature>
<feature type="region of interest" description="Disordered" evidence="1">
    <location>
        <begin position="2935"/>
        <end position="2956"/>
    </location>
</feature>
<reference evidence="3" key="1">
    <citation type="submission" date="2025-08" db="UniProtKB">
        <authorList>
            <consortium name="RefSeq"/>
        </authorList>
    </citation>
    <scope>IDENTIFICATION</scope>
</reference>
<feature type="region of interest" description="Disordered" evidence="1">
    <location>
        <begin position="890"/>
        <end position="911"/>
    </location>
</feature>
<feature type="compositionally biased region" description="Basic and acidic residues" evidence="1">
    <location>
        <begin position="3271"/>
        <end position="3281"/>
    </location>
</feature>
<feature type="region of interest" description="Disordered" evidence="1">
    <location>
        <begin position="2283"/>
        <end position="2304"/>
    </location>
</feature>
<proteinExistence type="predicted"/>
<feature type="region of interest" description="Disordered" evidence="1">
    <location>
        <begin position="2160"/>
        <end position="2181"/>
    </location>
</feature>
<dbReference type="OMA" id="PLFVHIT"/>
<feature type="compositionally biased region" description="Basic and acidic residues" evidence="1">
    <location>
        <begin position="2936"/>
        <end position="2955"/>
    </location>
</feature>
<feature type="compositionally biased region" description="Polar residues" evidence="1">
    <location>
        <begin position="1994"/>
        <end position="2013"/>
    </location>
</feature>
<feature type="compositionally biased region" description="Low complexity" evidence="1">
    <location>
        <begin position="1128"/>
        <end position="1145"/>
    </location>
</feature>
<feature type="compositionally biased region" description="Basic and acidic residues" evidence="1">
    <location>
        <begin position="1245"/>
        <end position="1260"/>
    </location>
</feature>
<dbReference type="GO" id="GO:0005777">
    <property type="term" value="C:peroxisome"/>
    <property type="evidence" value="ECO:0007669"/>
    <property type="project" value="InterPro"/>
</dbReference>
<feature type="compositionally biased region" description="Polar residues" evidence="1">
    <location>
        <begin position="2629"/>
        <end position="2648"/>
    </location>
</feature>
<sequence>MDMHPQVDAQGSSDLNSTDLPDVDAAHVYVMMKKNTRVSRNIRACWFFRHLGRQVSFTPLISVENLTEELNLVSVIPKNPEMKLLLGQTYQVSVGPDTIVTFLSYQYKLSFTLDLSPSMMTVDIQNASYVYDGILTSLSRCLRGLVMPLYIPGSCIHYSPDLYISVICHTPVVCSFTNQVLVQGVKINQSNVDHYLKHIEFELNQFEAALSSSFVSLLKLYKRKESFFLDEDEEEDRERQFNLTDHIGTPEAGFTNMLRYGILSLQLLPENSSSGIIIITDGIVGLPNSYLIELLLNQMRNNTTMCSFIKVGSPSSLYRKLAHVPHIELMQAIATATFGAYLGTGPDVSEEKGEANLYHRAILFWSFQRGLEGFKYDITHFSDEDMPGSISWIKRMLNRHPITKESYGAECLRKEREKRTVVAGLHSVLSVRLREGYTIKSVAFKKDNTEIHVKLHFPWRDYGKIEYAASAPWPLNYSSSITTIEVTVEGSYDLLHEMLCKGNKEVKSNLRLNNIKTLWTILERISSTDKMLEHLQSFSSEPVYYQTPESIRSGVPLFYIQPDGPSINTQLKASTPEKFAVFWKAVIQLDTNNWQKWLHSHRIGLVLEHDRQFPKCFQVPNASSRFSSIQCRQTLASLSLLLREWSTFVLAENHSYIKFLVQEQDKPPKFFCVLRLTSKAPNMIIRLGFLGGTPASIRLEELRILREKIRDLCFPQRGTQKTQKMSISSAPGGLDKVVKPHKSPLNREGSEIACCVLLRKPVEKILVVYESKPSDMTVVKEAPKDLTTRKLQDPMRSVFRTLTHYLQHQRWVWNIQANTKSTLSMTAIGRMLATITKLRLQEGFHFAVSNAGVTNLVLEVDMKESEEASEDDSSNIHACVVQYIIFPPHTRSTDDSLSEDDRDDTETTEADGEVQIVTECWVEPQYGVCCNNTPERQHFNGLTYLDIAKTFFPYDYECVSSLTTFEHLMYMCDNSALPSPDLLASRQSSPPSTPGHRFSGRREESFRSEPTVNFIPFPFDLLSVLPRSQQAELLFSTFVIGEASSRSEESHEDIKKPNEILLELFYDKLKDAHNKEIILSDDECNRVISHIYQRTRDPKVNPIPFSYIPQGFSSSGNSFVFEPGVLSETDTTDASSTSVKRSSGSRFLKSPDPGVQAKERQGLDQQNQFYPKKFAEKEPNKSAATKGNAQSETGHCPMWKCYVKKDVTADHLLITFVPASYDDLLLLNQVTRAVTSQEDVSSDNLSHHPHEHSDVKDHSKVSVHPSSTSPDKSKINHPAISLTRTSEHSDQIEEVQLNLMSSNIKSHTNACGSLHLPIYVYSCQLKNVTNSLVNRWSFNLPDDIFEDLTFLQETLDEGKSPRSPRGQFLSFDQPADEMNDKDSWRSSLDRRSTDSNSFRLESFKEHCKLVTDIYLNSFVLAVFRSLQHNYFVDSVDVDAAINNICEELHPLETDMTSYLQATCSHLHQLVEKARSREKYSTESGQRSGSISSYHKQQAVRFLEFDLHKEEEAPKLPEVLQLPQQAIEITEEKWASLVPEQCIQIKENHKLTELIRSRFTEAIEKCLRPVPSLPDFYFYYPNNEQLESEDDMEDKEEFDVNEEDNADDTQDLVDIIIPMNEVISGGSSLESNIDDTSFDCNISNISIERDPMPLFVHFTCTIKQKSDFQHISLQSVPQCFGEITKGLPEPIHTIDFSDFKVTFDINCLTLLNEIDQPTPRKPSYRRLLSNISQTSASGKDDADEKLSALVGSPKPLGDPVSHLPKPQHAAVYSVKDEIEYLMQEEVISSLRCMHPITADTLAFVAKYISSAAQYNSRTVMYQTVNLQFVFGAEQSLNMFIEELERQSFPGCRLTKEGDFYFLIINKTRFQNMGPLDPNRSTANSEGVIISKEERSFSLPCVFPDLADQEGVPSGSRSLVNMGEEAGGSEASENKQRPRSCSDAKVNQRTKVSLNVGSTDVKAVISLPEANAVGPTLQDLRISELDVNAEQSLKKSSSFAGLQGGRSANLTANNSRSRHCSAPSGNNTMLSRPSTMPQSPSVISSRESTTDDGFDGDVSDMELDESASMSDISGYYPELPDYWLLMQVHQDKTEVFFHSREPVDSDSAASTANKVLYSSVIKGIQSVCKKVNQALLLKELNKTKMCNSLLVPEADEDFKWTNKRPTSQRLSGDGDDLDEDDSEDGQGYLAAAMDFVPGHFNCEVVYRRYFVLPPRLKPAIQRGGNTPKGLVVLRQALNNFLVSNRKNMFVIEELSSHNVFYLRLKENQIAPESEVDLEASLADVNRQPGKSDSDTVSMASSLGHQSSRTEEVVELTVHGIENVGQEVRDDLMKMLQNKLDDALLEDICFMLRKNPQCKLKPDDIAFIQKPGQLPSTSLLLTIPGHCSMYLVALMYYLRQNLLQFLHTPNYMDSNPASQFHDIYDGVYTAIPADKVYIYVRPEKGGGKGIACVSVNLVDGQGKQVKLLNCPSPIKNNMPSLSDATEFDKYVQTTIHEKSASSRPGPTALISFNIWECGNCDLTFFSDKLILALRHSLCDIVMEYFMLTTPICSVPRNLTESFAPPVSSLPASPTKLPAETTERKHNPLTRKFSVDPPRSSTLTFSLFSSFSELRNTNSEDKVGKCLDFNSSPQSAGYMSQPRTPGGLSTQPLRPKDASLSDAQIQQQTIAKYENGEKGHLHPVFCSLAKHWMDFCCSIGVPSVYSTRLKFQSKFNVEFVLKEFQQSVMSITSDTMLRIFKVIQTSSPLQPPYGVMFTPCKTTLKEAQMNRVLETMAAGGGQITLLAIGRSAEQWQSMVLEHQDLVPNISPSAVKGYKTSQRFVPQVPDSDNRGSEQTSLRLAERDFVPRQKLLLVVCEEKQLTLYLYNWHSDLISVVEKIISRIIQWNNARAHLLDSVLAQKMGLFHHLQFSDLHYTPTQNPYTQTSAEVDSLIRYHAPPRESRRNSSISNKEKDRIMPRSTKRMIPFDQTYKNMRPPKIMGRLMCTYMSDPISRHGLQAQDIRIQSRQDKQLLHQPIQGQQSLGSTHMTSQSQQSVAQPLLGSHPPLQAQQSVGSHPPLQAQPSLGSHPPLQAQQSLGSHPPLQSQQSLGSHMPLQGQHTTGPALPRKELCEDKVPVTSINDPVFQHGLHLHEAQKSIREDEERNKLYQLYLGWLQCSGKNKANPPIMEDYLAQLKRASRLFHYCVTPLVFSPSWRQKVIQKTTGMGEKCKAEGTGCLSGLASTNISAQVSSATTPATPDKVQKTFPNLLPVPSPVIRSRHSSGTSNFSFKGKPTEEHSRKGSEAGLIGLGNIGRSKSDADEEEEPWHIALRKNFMLEYEQYLVSELSFIRFNVQPPLLKGRGQSSTLSSQGSNESPESKQWTINLQKTMTGGIIVMELSYRQEYFCVRMFTIDCSQFKVNVNQEMHLLFVDECDKCKDLIHVHSFAHDFHLRWVQNYLADQRTCEVQDTFKDTFNLDSFLTEFKIVYPYPPSFSRNCIQIDSIILPELPFPGVMLYDCMLKLVATKDVNCIYRMVGYMSETLGEKFAIVNLEKLDMSTQTYLTEEDPEVRPELYDAGLIVMDSTVRKDEINDAMRLVLKYFTLLTRKRDWYPMKTLEETLEKTYSKLSDAAAKESEATSCVKSEDPSDLSKPVAVRQHICMMKEHVNYRGYSNTQQLLLFTAMNGHSERGRAEILELIETSKRKCRRNFLWNRLLATRFRETPVDNKKRHSGDSEEDLEQDVAPLNTADFVELLDTVSMIPLDKIDPQLSPFYIMPYQWYHGLASSLMNKYRERYCTFFCPDKKTQYLVVFNANNLDMFFMLSLTDSTQKMELGVVTKETISLQIKQSSYIHNVPLYSLQAYVEEIINVCCYQVWASMTQ</sequence>
<feature type="compositionally biased region" description="Acidic residues" evidence="1">
    <location>
        <begin position="2048"/>
        <end position="2059"/>
    </location>
</feature>
<name>A0A9W3AAV9_BIOGL</name>
<feature type="region of interest" description="Disordered" evidence="1">
    <location>
        <begin position="3016"/>
        <end position="3103"/>
    </location>
</feature>
<feature type="compositionally biased region" description="Polar residues" evidence="1">
    <location>
        <begin position="2286"/>
        <end position="2304"/>
    </location>
</feature>
<evidence type="ECO:0000313" key="2">
    <source>
        <dbReference type="Proteomes" id="UP001165740"/>
    </source>
</evidence>
<dbReference type="GeneID" id="106073385"/>
<feature type="compositionally biased region" description="Acidic residues" evidence="1">
    <location>
        <begin position="2171"/>
        <end position="2181"/>
    </location>
</feature>
<dbReference type="PANTHER" id="PTHR14918">
    <property type="entry name" value="KICSTOR COMPLEX PROTEIN SZT2"/>
    <property type="match status" value="1"/>
</dbReference>
<feature type="region of interest" description="Disordered" evidence="1">
    <location>
        <begin position="2629"/>
        <end position="2657"/>
    </location>
</feature>
<feature type="region of interest" description="Disordered" evidence="1">
    <location>
        <begin position="3251"/>
        <end position="3301"/>
    </location>
</feature>
<feature type="compositionally biased region" description="Basic and acidic residues" evidence="1">
    <location>
        <begin position="1930"/>
        <end position="1940"/>
    </location>
</feature>
<organism evidence="2 3">
    <name type="scientific">Biomphalaria glabrata</name>
    <name type="common">Bloodfluke planorb</name>
    <name type="synonym">Freshwater snail</name>
    <dbReference type="NCBI Taxonomy" id="6526"/>
    <lineage>
        <taxon>Eukaryota</taxon>
        <taxon>Metazoa</taxon>
        <taxon>Spiralia</taxon>
        <taxon>Lophotrochozoa</taxon>
        <taxon>Mollusca</taxon>
        <taxon>Gastropoda</taxon>
        <taxon>Heterobranchia</taxon>
        <taxon>Euthyneura</taxon>
        <taxon>Panpulmonata</taxon>
        <taxon>Hygrophila</taxon>
        <taxon>Lymnaeoidea</taxon>
        <taxon>Planorbidae</taxon>
        <taxon>Biomphalaria</taxon>
    </lineage>
</organism>
<dbReference type="RefSeq" id="XP_055884385.1">
    <property type="nucleotide sequence ID" value="XM_056028410.1"/>
</dbReference>
<feature type="compositionally biased region" description="Polar residues" evidence="1">
    <location>
        <begin position="3016"/>
        <end position="3035"/>
    </location>
</feature>
<feature type="compositionally biased region" description="Polar residues" evidence="1">
    <location>
        <begin position="3070"/>
        <end position="3088"/>
    </location>
</feature>
<feature type="region of interest" description="Disordered" evidence="1">
    <location>
        <begin position="1906"/>
        <end position="1944"/>
    </location>
</feature>
<feature type="region of interest" description="Disordered" evidence="1">
    <location>
        <begin position="982"/>
        <end position="1003"/>
    </location>
</feature>
<dbReference type="InterPro" id="IPR033228">
    <property type="entry name" value="SZT2"/>
</dbReference>
<feature type="region of interest" description="Disordered" evidence="1">
    <location>
        <begin position="1128"/>
        <end position="1167"/>
    </location>
</feature>
<dbReference type="Proteomes" id="UP001165740">
    <property type="component" value="Chromosome 5"/>
</dbReference>
<protein>
    <submittedName>
        <fullName evidence="3">KICSTOR complex protein SZT2-like isoform X1</fullName>
    </submittedName>
</protein>
<dbReference type="OrthoDB" id="43547at2759"/>
<evidence type="ECO:0000313" key="3">
    <source>
        <dbReference type="RefSeq" id="XP_055884385.1"/>
    </source>
</evidence>
<feature type="compositionally biased region" description="Polar residues" evidence="1">
    <location>
        <begin position="2021"/>
        <end position="2045"/>
    </location>
</feature>
<feature type="region of interest" description="Disordered" evidence="1">
    <location>
        <begin position="2561"/>
        <end position="2580"/>
    </location>
</feature>
<keyword evidence="2" id="KW-1185">Reference proteome</keyword>
<feature type="region of interest" description="Disordered" evidence="1">
    <location>
        <begin position="1994"/>
        <end position="2059"/>
    </location>
</feature>
<feature type="compositionally biased region" description="Acidic residues" evidence="1">
    <location>
        <begin position="896"/>
        <end position="911"/>
    </location>
</feature>
<feature type="compositionally biased region" description="Basic and acidic residues" evidence="1">
    <location>
        <begin position="1378"/>
        <end position="1391"/>
    </location>
</feature>
<evidence type="ECO:0000256" key="1">
    <source>
        <dbReference type="SAM" id="MobiDB-lite"/>
    </source>
</evidence>
<dbReference type="PANTHER" id="PTHR14918:SF3">
    <property type="entry name" value="KICSTOR COMPLEX PROTEIN SZT2"/>
    <property type="match status" value="1"/>
</dbReference>
<feature type="region of interest" description="Disordered" evidence="1">
    <location>
        <begin position="1238"/>
        <end position="1277"/>
    </location>
</feature>
<accession>A0A9W3AAV9</accession>